<sequence>MRIKGGKQTRVRRKKWLKQASGSFGTRHASYKVAKQTVIQAAKYAYRDRRNKKRDFRSLWILRLNAALREQGMTYSVFINLLKKHNIEINRKVLSELAIKEPSKFNLIVQKVKSEQPKAAKPAALGN</sequence>
<dbReference type="HAMAP" id="MF_00382">
    <property type="entry name" value="Ribosomal_bL20"/>
    <property type="match status" value="1"/>
</dbReference>
<evidence type="ECO:0000256" key="5">
    <source>
        <dbReference type="ARBA" id="ARBA00023274"/>
    </source>
</evidence>
<dbReference type="PaxDb" id="722438-MPNE_0135"/>
<dbReference type="GO" id="GO:0019843">
    <property type="term" value="F:rRNA binding"/>
    <property type="evidence" value="ECO:0007669"/>
    <property type="project" value="UniProtKB-UniRule"/>
</dbReference>
<dbReference type="InterPro" id="IPR049946">
    <property type="entry name" value="RIBOSOMAL_L20_CS"/>
</dbReference>
<evidence type="ECO:0000256" key="4">
    <source>
        <dbReference type="ARBA" id="ARBA00022980"/>
    </source>
</evidence>
<name>A0A0H3DL84_MYCPB</name>
<evidence type="ECO:0000256" key="2">
    <source>
        <dbReference type="ARBA" id="ARBA00022730"/>
    </source>
</evidence>
<dbReference type="STRING" id="722438.F539_00680"/>
<dbReference type="GO" id="GO:0005840">
    <property type="term" value="C:ribosome"/>
    <property type="evidence" value="ECO:0007669"/>
    <property type="project" value="UniProtKB-KW"/>
</dbReference>
<dbReference type="eggNOG" id="COG0292">
    <property type="taxonomic scope" value="Bacteria"/>
</dbReference>
<dbReference type="PANTHER" id="PTHR10986">
    <property type="entry name" value="39S RIBOSOMAL PROTEIN L20"/>
    <property type="match status" value="1"/>
</dbReference>
<dbReference type="GO" id="GO:0006412">
    <property type="term" value="P:translation"/>
    <property type="evidence" value="ECO:0007669"/>
    <property type="project" value="InterPro"/>
</dbReference>
<dbReference type="PATRIC" id="fig|722438.3.peg.125"/>
<dbReference type="PROSITE" id="PS00937">
    <property type="entry name" value="RIBOSOMAL_L20"/>
    <property type="match status" value="1"/>
</dbReference>
<evidence type="ECO:0000313" key="10">
    <source>
        <dbReference type="EMBL" id="ADK87005.1"/>
    </source>
</evidence>
<evidence type="ECO:0000256" key="9">
    <source>
        <dbReference type="RuleBase" id="RU000560"/>
    </source>
</evidence>
<dbReference type="GO" id="GO:0003735">
    <property type="term" value="F:structural constituent of ribosome"/>
    <property type="evidence" value="ECO:0007669"/>
    <property type="project" value="InterPro"/>
</dbReference>
<dbReference type="SMR" id="A0A0H3DL84"/>
<dbReference type="FunFam" id="1.10.1900.20:FF:000001">
    <property type="entry name" value="50S ribosomal protein L20"/>
    <property type="match status" value="1"/>
</dbReference>
<dbReference type="NCBIfam" id="TIGR01032">
    <property type="entry name" value="rplT_bact"/>
    <property type="match status" value="1"/>
</dbReference>
<comment type="function">
    <text evidence="6 8 9">Binds directly to 23S ribosomal RNA and is necessary for the in vitro assembly process of the 50S ribosomal subunit. It is not involved in the protein synthesizing functions of that subunit.</text>
</comment>
<dbReference type="RefSeq" id="WP_010874474.1">
    <property type="nucleotide sequence ID" value="NZ_CP010546.1"/>
</dbReference>
<evidence type="ECO:0000313" key="11">
    <source>
        <dbReference type="Proteomes" id="UP000007756"/>
    </source>
</evidence>
<dbReference type="GeneID" id="66609234"/>
<dbReference type="GO" id="GO:1990904">
    <property type="term" value="C:ribonucleoprotein complex"/>
    <property type="evidence" value="ECO:0007669"/>
    <property type="project" value="UniProtKB-KW"/>
</dbReference>
<keyword evidence="4 8" id="KW-0689">Ribosomal protein</keyword>
<reference evidence="10 11" key="1">
    <citation type="journal article" date="2010" name="Appl. Environ. Microbiol.">
        <title>Targeted chromosomal knockouts in Mycoplasma pneumoniae.</title>
        <authorList>
            <person name="Krishnakumar R."/>
            <person name="Assad-Garcia N."/>
            <person name="Benders G.A."/>
            <person name="Phan Q."/>
            <person name="Montague M.G."/>
            <person name="Glass J.I."/>
        </authorList>
    </citation>
    <scope>NUCLEOTIDE SEQUENCE [LARGE SCALE GENOMIC DNA]</scope>
    <source>
        <strain evidence="11">ATCC 15531 / DSM 22911 / NBRC 14401 / NCTC 10119 / FH</strain>
    </source>
</reference>
<dbReference type="KEGG" id="mpj:MPNE_0135"/>
<dbReference type="CDD" id="cd07026">
    <property type="entry name" value="Ribosomal_L20"/>
    <property type="match status" value="1"/>
</dbReference>
<evidence type="ECO:0000256" key="7">
    <source>
        <dbReference type="ARBA" id="ARBA00035172"/>
    </source>
</evidence>
<evidence type="ECO:0000256" key="3">
    <source>
        <dbReference type="ARBA" id="ARBA00022884"/>
    </source>
</evidence>
<evidence type="ECO:0000256" key="6">
    <source>
        <dbReference type="ARBA" id="ARBA00024775"/>
    </source>
</evidence>
<keyword evidence="3 8" id="KW-0694">RNA-binding</keyword>
<comment type="similarity">
    <text evidence="1 8 9">Belongs to the bacterial ribosomal protein bL20 family.</text>
</comment>
<dbReference type="InterPro" id="IPR005813">
    <property type="entry name" value="Ribosomal_bL20"/>
</dbReference>
<dbReference type="PRINTS" id="PR00062">
    <property type="entry name" value="RIBOSOMALL20"/>
</dbReference>
<gene>
    <name evidence="8 10" type="primary">rplT</name>
    <name evidence="10" type="ordered locus">MPNE_0135</name>
</gene>
<dbReference type="HOGENOM" id="CLU_123265_0_1_14"/>
<keyword evidence="5 8" id="KW-0687">Ribonucleoprotein</keyword>
<evidence type="ECO:0000256" key="8">
    <source>
        <dbReference type="HAMAP-Rule" id="MF_00382"/>
    </source>
</evidence>
<proteinExistence type="inferred from homology"/>
<dbReference type="Proteomes" id="UP000007756">
    <property type="component" value="Chromosome"/>
</dbReference>
<dbReference type="GO" id="GO:0000027">
    <property type="term" value="P:ribosomal large subunit assembly"/>
    <property type="evidence" value="ECO:0007669"/>
    <property type="project" value="UniProtKB-UniRule"/>
</dbReference>
<dbReference type="Gene3D" id="6.10.160.10">
    <property type="match status" value="1"/>
</dbReference>
<dbReference type="Gene3D" id="1.10.1900.20">
    <property type="entry name" value="Ribosomal protein L20"/>
    <property type="match status" value="1"/>
</dbReference>
<dbReference type="AlphaFoldDB" id="A0A0H3DL84"/>
<keyword evidence="2 8" id="KW-0699">rRNA-binding</keyword>
<evidence type="ECO:0000256" key="1">
    <source>
        <dbReference type="ARBA" id="ARBA00007698"/>
    </source>
</evidence>
<accession>A0A0H3DL84</accession>
<dbReference type="Pfam" id="PF00453">
    <property type="entry name" value="Ribosomal_L20"/>
    <property type="match status" value="1"/>
</dbReference>
<dbReference type="SUPFAM" id="SSF74731">
    <property type="entry name" value="Ribosomal protein L20"/>
    <property type="match status" value="1"/>
</dbReference>
<dbReference type="EMBL" id="CP002077">
    <property type="protein sequence ID" value="ADK87005.1"/>
    <property type="molecule type" value="Genomic_DNA"/>
</dbReference>
<organism evidence="10 11">
    <name type="scientific">Mycoplasmoides pneumoniae (strain ATCC 15531 / DSM 23978 / CIP 103766 / NBRC 14401 / NCTC 10119 / FH)</name>
    <name type="common">Mycoplasma pneumoniae</name>
    <dbReference type="NCBI Taxonomy" id="722438"/>
    <lineage>
        <taxon>Bacteria</taxon>
        <taxon>Bacillati</taxon>
        <taxon>Mycoplasmatota</taxon>
        <taxon>Mycoplasmoidales</taxon>
        <taxon>Mycoplasmoidaceae</taxon>
        <taxon>Mycoplasmoides</taxon>
    </lineage>
</organism>
<dbReference type="InterPro" id="IPR035566">
    <property type="entry name" value="Ribosomal_protein_bL20_C"/>
</dbReference>
<protein>
    <recommendedName>
        <fullName evidence="7 8">Large ribosomal subunit protein bL20</fullName>
    </recommendedName>
</protein>